<protein>
    <recommendedName>
        <fullName evidence="3">NERD domain-containing protein</fullName>
    </recommendedName>
</protein>
<gene>
    <name evidence="1" type="ORF">CSQ87_08570</name>
</gene>
<accession>A0A2M9HD85</accession>
<keyword evidence="2" id="KW-1185">Reference proteome</keyword>
<reference evidence="1 2" key="1">
    <citation type="submission" date="2017-10" db="EMBL/GenBank/DDBJ databases">
        <title>Draft genome sequences of strains TRE 1, TRE 9, TRE H and TRI 7, isolated from tamarins, belonging to four potential novel Bifidobacterium species.</title>
        <authorList>
            <person name="Mattarelli P."/>
            <person name="Modesto M."/>
            <person name="Puglisi E."/>
            <person name="Morelli L."/>
            <person name="Spezio C."/>
            <person name="Bonetti A."/>
            <person name="Sandri C."/>
        </authorList>
    </citation>
    <scope>NUCLEOTIDE SEQUENCE [LARGE SCALE GENOMIC DNA]</scope>
    <source>
        <strain evidence="2">TRI7</strain>
    </source>
</reference>
<organism evidence="1 2">
    <name type="scientific">Bifidobacterium simiarum</name>
    <dbReference type="NCBI Taxonomy" id="2045441"/>
    <lineage>
        <taxon>Bacteria</taxon>
        <taxon>Bacillati</taxon>
        <taxon>Actinomycetota</taxon>
        <taxon>Actinomycetes</taxon>
        <taxon>Bifidobacteriales</taxon>
        <taxon>Bifidobacteriaceae</taxon>
        <taxon>Bifidobacterium</taxon>
    </lineage>
</organism>
<name>A0A2M9HD85_9BIFI</name>
<comment type="caution">
    <text evidence="1">The sequence shown here is derived from an EMBL/GenBank/DDBJ whole genome shotgun (WGS) entry which is preliminary data.</text>
</comment>
<evidence type="ECO:0008006" key="3">
    <source>
        <dbReference type="Google" id="ProtNLM"/>
    </source>
</evidence>
<dbReference type="Proteomes" id="UP000231451">
    <property type="component" value="Unassembled WGS sequence"/>
</dbReference>
<evidence type="ECO:0000313" key="1">
    <source>
        <dbReference type="EMBL" id="PJM74771.1"/>
    </source>
</evidence>
<sequence>MIWLIVIIAVIAFFAAVGSVTDSEETTVQAEPSDQTDDLYGMSEAEIVRRLRSCTAQVKGLPGGGLHDTGFGAMRENAGRRGEYSLAAALIRHGLLDDPNTCVWFSLRNPGDDTGNTDIDCVIARGTNVWLLDAKHYYPAAKDLYLESAGDRAVKGGDRTYVTSRNMAWVTNAVRERLGFARIHPLVLLCRTRGGVYGIRSDVRWPGDIPVRQTDQWLSGMAQGSDCMPSSATIRLFDSLVKTPEIGSAKRASFGRTA</sequence>
<dbReference type="AlphaFoldDB" id="A0A2M9HD85"/>
<dbReference type="EMBL" id="PEBK01000008">
    <property type="protein sequence ID" value="PJM74771.1"/>
    <property type="molecule type" value="Genomic_DNA"/>
</dbReference>
<proteinExistence type="predicted"/>
<evidence type="ECO:0000313" key="2">
    <source>
        <dbReference type="Proteomes" id="UP000231451"/>
    </source>
</evidence>
<dbReference type="OrthoDB" id="3235606at2"/>
<dbReference type="RefSeq" id="WP_100513463.1">
    <property type="nucleotide sequence ID" value="NZ_PEBK01000008.1"/>
</dbReference>